<feature type="region of interest" description="Disordered" evidence="2">
    <location>
        <begin position="85"/>
        <end position="118"/>
    </location>
</feature>
<feature type="compositionally biased region" description="Polar residues" evidence="2">
    <location>
        <begin position="1243"/>
        <end position="1260"/>
    </location>
</feature>
<evidence type="ECO:0000313" key="4">
    <source>
        <dbReference type="Proteomes" id="UP000785679"/>
    </source>
</evidence>
<accession>A0A8J8P690</accession>
<dbReference type="Proteomes" id="UP000785679">
    <property type="component" value="Unassembled WGS sequence"/>
</dbReference>
<protein>
    <submittedName>
        <fullName evidence="3">Uncharacterized protein</fullName>
    </submittedName>
</protein>
<comment type="caution">
    <text evidence="3">The sequence shown here is derived from an EMBL/GenBank/DDBJ whole genome shotgun (WGS) entry which is preliminary data.</text>
</comment>
<feature type="region of interest" description="Disordered" evidence="2">
    <location>
        <begin position="1241"/>
        <end position="1260"/>
    </location>
</feature>
<evidence type="ECO:0000256" key="1">
    <source>
        <dbReference type="SAM" id="Coils"/>
    </source>
</evidence>
<keyword evidence="1" id="KW-0175">Coiled coil</keyword>
<dbReference type="EMBL" id="RRYP01000963">
    <property type="protein sequence ID" value="TNV86590.1"/>
    <property type="molecule type" value="Genomic_DNA"/>
</dbReference>
<name>A0A8J8P690_HALGN</name>
<feature type="compositionally biased region" description="Basic and acidic residues" evidence="2">
    <location>
        <begin position="89"/>
        <end position="100"/>
    </location>
</feature>
<feature type="coiled-coil region" evidence="1">
    <location>
        <begin position="123"/>
        <end position="153"/>
    </location>
</feature>
<feature type="compositionally biased region" description="Polar residues" evidence="2">
    <location>
        <begin position="101"/>
        <end position="117"/>
    </location>
</feature>
<evidence type="ECO:0000313" key="3">
    <source>
        <dbReference type="EMBL" id="TNV86590.1"/>
    </source>
</evidence>
<organism evidence="3 4">
    <name type="scientific">Halteria grandinella</name>
    <dbReference type="NCBI Taxonomy" id="5974"/>
    <lineage>
        <taxon>Eukaryota</taxon>
        <taxon>Sar</taxon>
        <taxon>Alveolata</taxon>
        <taxon>Ciliophora</taxon>
        <taxon>Intramacronucleata</taxon>
        <taxon>Spirotrichea</taxon>
        <taxon>Stichotrichia</taxon>
        <taxon>Sporadotrichida</taxon>
        <taxon>Halteriidae</taxon>
        <taxon>Halteria</taxon>
    </lineage>
</organism>
<evidence type="ECO:0000256" key="2">
    <source>
        <dbReference type="SAM" id="MobiDB-lite"/>
    </source>
</evidence>
<gene>
    <name evidence="3" type="ORF">FGO68_gene14532</name>
</gene>
<dbReference type="AlphaFoldDB" id="A0A8J8P690"/>
<sequence>MERQASIAVLDQPIPMNYKPLKQIMEEQHAPLVTFGACSPDSPQKDSCAFSDTPFSSSSRCSPNQLKDGAADCAGQDFTMGGYLLYKDPPNKKRTSEKSTDQNLLCKSDHASNQSTKYVEPKLSHLSKNAHQLKQEERQLQQIIQRETKQQENDESTRKMQIELAVKDTLPLYKDYDDQDSSSSESVDCMQIQTKQNGLNSITATTHVTNDLNLAAISRMASISSTMRMRDFTQSMKNIEFVDDHDPHDDEINRNSNLSISSFRFGAGNVKSAQENKRAFSGLTPCSLKDFQYKPQSPPRLNREYTQSNDLRKLQLQLYQQRHNNNRRMSLQPNGPLPLTGDTNICLATTSILLGQSNSSGKGEQNGSNTGLTTEIQIIERRSSTPIKVPKNCPPVFRRRISQNPSSSFISSALKAQLKGQNFPETPQPIKNSSNNGNQVAFPEVNFHSHKKIQTPLVQQQQLLGNAKQEKHSESMTAINAYGVSFDGAVNDARSLVSLMQNLQPSIYSPLKVQNNWLSSHNRVGSGEEHKQCISKVQNVGLTQFPQFESQVQAAVPQRDAPQPQHDEQLAYTKLPSMLDLPLTGEETLPSICSKIQTAHQSRIISGDTNSIQRSMDNQIKAGKEEGSGLASGINRAQQMPTVEYFRDRAAKKKLSPPIAMQLDQFLEQEIDATSSIQRSEDDVKNQTASFNQVAIGALASDDSHGYSGLMNIYNKFMFQNKQAPFNSSTSDQSLNLLTPSSPKINGARFEPISLNDEGMTLRQPNLQGSDSRDVELLEQVALYQSDKEEQVERQQQRTAFREDNEAFTQSHLLKHHLNQHGVQDKLRHLRDIRVSSANNDVDYQDSHANPYIEQQDQSILRRAVIEENEDSFDINNKIIRQPQTPMPQQQQDPVIQLTATSNWMAHRLQRSMSPPVLNKSGIDAKQAFAFKFNIIQLGHVAEAENEEESLQAYKIPRRKSLFPQAQQQLIVEELSVSYNQSIKQDVPEDIEVSSQSGFHEEEPERFEQSAKYHLLKGTEIGVGSRIKVGGKTDKGGAGNSPSLFTYQHVNNGGAPEGLQAMGGLKLASDMMILHTEDIDEFLHEDAEESLEERIKIPSTANINTNKSSIMQAKSYLSLKIDAKLGSDYESDEDLEAEDHRISQREGDSANDCLEFHSNHKNMKKPDLTQAFLALAGAPLSELYSNGKQTTSGFVHQPMRSAARVSDSENTFYARKASMIEEDLARRQSISEALGARKISFGANANQKHSHSQSNSPLAQ</sequence>
<keyword evidence="4" id="KW-1185">Reference proteome</keyword>
<proteinExistence type="predicted"/>
<reference evidence="3" key="1">
    <citation type="submission" date="2019-06" db="EMBL/GenBank/DDBJ databases">
        <authorList>
            <person name="Zheng W."/>
        </authorList>
    </citation>
    <scope>NUCLEOTIDE SEQUENCE</scope>
    <source>
        <strain evidence="3">QDHG01</strain>
    </source>
</reference>